<evidence type="ECO:0000256" key="10">
    <source>
        <dbReference type="ARBA" id="ARBA00035120"/>
    </source>
</evidence>
<evidence type="ECO:0000256" key="12">
    <source>
        <dbReference type="HAMAP-Rule" id="MF_00454"/>
    </source>
</evidence>
<keyword evidence="3" id="KW-0997">Cell inner membrane</keyword>
<keyword evidence="5 12" id="KW-1133">Transmembrane helix</keyword>
<comment type="caution">
    <text evidence="13">The sequence shown here is derived from an EMBL/GenBank/DDBJ whole genome shotgun (WGS) entry which is preliminary data.</text>
</comment>
<gene>
    <name evidence="12 13" type="primary">crcB</name>
    <name evidence="12" type="synonym">fluC</name>
    <name evidence="13" type="ORF">GPAL_2465</name>
</gene>
<keyword evidence="9 12" id="KW-0407">Ion channel</keyword>
<keyword evidence="4 12" id="KW-0812">Transmembrane</keyword>
<dbReference type="Pfam" id="PF02537">
    <property type="entry name" value="CRCB"/>
    <property type="match status" value="1"/>
</dbReference>
<evidence type="ECO:0000256" key="9">
    <source>
        <dbReference type="ARBA" id="ARBA00023303"/>
    </source>
</evidence>
<feature type="transmembrane region" description="Helical" evidence="12">
    <location>
        <begin position="51"/>
        <end position="75"/>
    </location>
</feature>
<dbReference type="PANTHER" id="PTHR28259">
    <property type="entry name" value="FLUORIDE EXPORT PROTEIN 1-RELATED"/>
    <property type="match status" value="1"/>
</dbReference>
<keyword evidence="14" id="KW-1185">Reference proteome</keyword>
<dbReference type="HAMAP" id="MF_00454">
    <property type="entry name" value="FluC"/>
    <property type="match status" value="1"/>
</dbReference>
<comment type="similarity">
    <text evidence="10 12">Belongs to the fluoride channel Fluc/FEX (TC 1.A.43) family.</text>
</comment>
<keyword evidence="2 12" id="KW-1003">Cell membrane</keyword>
<dbReference type="AlphaFoldDB" id="K6ZG55"/>
<dbReference type="GO" id="GO:0062054">
    <property type="term" value="F:fluoride channel activity"/>
    <property type="evidence" value="ECO:0007669"/>
    <property type="project" value="UniProtKB-UniRule"/>
</dbReference>
<evidence type="ECO:0000256" key="11">
    <source>
        <dbReference type="ARBA" id="ARBA00035585"/>
    </source>
</evidence>
<comment type="activity regulation">
    <text evidence="12">Na(+) is not transported, but it plays an essential structural role and its presence is essential for fluoride channel function.</text>
</comment>
<evidence type="ECO:0000313" key="13">
    <source>
        <dbReference type="EMBL" id="GAC29322.1"/>
    </source>
</evidence>
<evidence type="ECO:0000256" key="2">
    <source>
        <dbReference type="ARBA" id="ARBA00022475"/>
    </source>
</evidence>
<evidence type="ECO:0000256" key="5">
    <source>
        <dbReference type="ARBA" id="ARBA00022989"/>
    </source>
</evidence>
<protein>
    <recommendedName>
        <fullName evidence="12">Fluoride-specific ion channel FluC</fullName>
    </recommendedName>
</protein>
<keyword evidence="12" id="KW-0479">Metal-binding</keyword>
<evidence type="ECO:0000313" key="14">
    <source>
        <dbReference type="Proteomes" id="UP000006251"/>
    </source>
</evidence>
<feature type="binding site" evidence="12">
    <location>
        <position position="62"/>
    </location>
    <ligand>
        <name>Na(+)</name>
        <dbReference type="ChEBI" id="CHEBI:29101"/>
        <note>structural</note>
    </ligand>
</feature>
<dbReference type="InterPro" id="IPR003691">
    <property type="entry name" value="FluC"/>
</dbReference>
<keyword evidence="8 12" id="KW-0472">Membrane</keyword>
<evidence type="ECO:0000256" key="4">
    <source>
        <dbReference type="ARBA" id="ARBA00022692"/>
    </source>
</evidence>
<proteinExistence type="inferred from homology"/>
<evidence type="ECO:0000256" key="6">
    <source>
        <dbReference type="ARBA" id="ARBA00023053"/>
    </source>
</evidence>
<dbReference type="NCBIfam" id="TIGR00494">
    <property type="entry name" value="crcB"/>
    <property type="match status" value="1"/>
</dbReference>
<dbReference type="Proteomes" id="UP000006251">
    <property type="component" value="Unassembled WGS sequence"/>
</dbReference>
<evidence type="ECO:0000256" key="8">
    <source>
        <dbReference type="ARBA" id="ARBA00023136"/>
    </source>
</evidence>
<dbReference type="STRING" id="1121922.GCA_000428905_03138"/>
<name>K6ZG55_9ALTE</name>
<comment type="catalytic activity">
    <reaction evidence="11">
        <text>fluoride(in) = fluoride(out)</text>
        <dbReference type="Rhea" id="RHEA:76159"/>
        <dbReference type="ChEBI" id="CHEBI:17051"/>
    </reaction>
    <physiologicalReaction direction="left-to-right" evidence="11">
        <dbReference type="Rhea" id="RHEA:76160"/>
    </physiologicalReaction>
</comment>
<evidence type="ECO:0000256" key="3">
    <source>
        <dbReference type="ARBA" id="ARBA00022519"/>
    </source>
</evidence>
<dbReference type="PANTHER" id="PTHR28259:SF1">
    <property type="entry name" value="FLUORIDE EXPORT PROTEIN 1-RELATED"/>
    <property type="match status" value="1"/>
</dbReference>
<keyword evidence="6 12" id="KW-0915">Sodium</keyword>
<comment type="subcellular location">
    <subcellularLocation>
        <location evidence="1 12">Cell membrane</location>
        <topology evidence="1 12">Multi-pass membrane protein</topology>
    </subcellularLocation>
</comment>
<dbReference type="GO" id="GO:0046872">
    <property type="term" value="F:metal ion binding"/>
    <property type="evidence" value="ECO:0007669"/>
    <property type="project" value="UniProtKB-KW"/>
</dbReference>
<dbReference type="GO" id="GO:0140114">
    <property type="term" value="P:cellular detoxification of fluoride"/>
    <property type="evidence" value="ECO:0007669"/>
    <property type="project" value="UniProtKB-UniRule"/>
</dbReference>
<keyword evidence="12" id="KW-0813">Transport</keyword>
<accession>K6ZG55</accession>
<feature type="binding site" evidence="12">
    <location>
        <position position="59"/>
    </location>
    <ligand>
        <name>Na(+)</name>
        <dbReference type="ChEBI" id="CHEBI:29101"/>
        <note>structural</note>
    </ligand>
</feature>
<keyword evidence="7 12" id="KW-0406">Ion transport</keyword>
<dbReference type="EMBL" id="BAEQ01000043">
    <property type="protein sequence ID" value="GAC29322.1"/>
    <property type="molecule type" value="Genomic_DNA"/>
</dbReference>
<evidence type="ECO:0000256" key="1">
    <source>
        <dbReference type="ARBA" id="ARBA00004651"/>
    </source>
</evidence>
<evidence type="ECO:0000256" key="7">
    <source>
        <dbReference type="ARBA" id="ARBA00023065"/>
    </source>
</evidence>
<reference evidence="14" key="1">
    <citation type="journal article" date="2014" name="Environ. Microbiol.">
        <title>Comparative genomics of the marine bacterial genus Glaciecola reveals the high degree of genomic diversity and genomic characteristic for cold adaptation.</title>
        <authorList>
            <person name="Qin Q.L."/>
            <person name="Xie B.B."/>
            <person name="Yu Y."/>
            <person name="Shu Y.L."/>
            <person name="Rong J.C."/>
            <person name="Zhang Y.J."/>
            <person name="Zhao D.L."/>
            <person name="Chen X.L."/>
            <person name="Zhang X.Y."/>
            <person name="Chen B."/>
            <person name="Zhou B.C."/>
            <person name="Zhang Y.Z."/>
        </authorList>
    </citation>
    <scope>NUCLEOTIDE SEQUENCE [LARGE SCALE GENOMIC DNA]</scope>
    <source>
        <strain evidence="14">ACAM 615</strain>
    </source>
</reference>
<sequence>MRYFVLQLATNLLGKSFPFGTLAVNVLGSFVLGLVYAFLQQDNGENTGLRVLVGFGLIGAFTTFSTFSLDTVLLIQQGELIKAALNVFFNVTVCLISVWLAFLIYQRIM</sequence>
<feature type="transmembrane region" description="Helical" evidence="12">
    <location>
        <begin position="87"/>
        <end position="105"/>
    </location>
</feature>
<comment type="function">
    <text evidence="12">Fluoride-specific ion channel. Important for reducing fluoride concentration in the cell, thus reducing its toxicity.</text>
</comment>
<dbReference type="GO" id="GO:0005886">
    <property type="term" value="C:plasma membrane"/>
    <property type="evidence" value="ECO:0007669"/>
    <property type="project" value="UniProtKB-SubCell"/>
</dbReference>
<feature type="transmembrane region" description="Helical" evidence="12">
    <location>
        <begin position="20"/>
        <end position="39"/>
    </location>
</feature>
<organism evidence="13 14">
    <name type="scientific">Brumicola pallidula DSM 14239 = ACAM 615</name>
    <dbReference type="NCBI Taxonomy" id="1121922"/>
    <lineage>
        <taxon>Bacteria</taxon>
        <taxon>Pseudomonadati</taxon>
        <taxon>Pseudomonadota</taxon>
        <taxon>Gammaproteobacteria</taxon>
        <taxon>Alteromonadales</taxon>
        <taxon>Alteromonadaceae</taxon>
        <taxon>Brumicola</taxon>
    </lineage>
</organism>